<evidence type="ECO:0000313" key="1">
    <source>
        <dbReference type="EMBL" id="MDA3968318.1"/>
    </source>
</evidence>
<evidence type="ECO:0008006" key="3">
    <source>
        <dbReference type="Google" id="ProtNLM"/>
    </source>
</evidence>
<keyword evidence="2" id="KW-1185">Reference proteome</keyword>
<dbReference type="InterPro" id="IPR043148">
    <property type="entry name" value="TagF_C"/>
</dbReference>
<accession>A0ABT4VC86</accession>
<reference evidence="1 2" key="1">
    <citation type="submission" date="2023-01" db="EMBL/GenBank/DDBJ databases">
        <title>Description of Helicobacter ibis sp. nov. isolated from faecal droppings of black-faced ibis (Theristicus melanopis).</title>
        <authorList>
            <person name="Lopez-Cantillo M."/>
            <person name="Vidal-Veuthey B."/>
            <person name="Mella A."/>
            <person name="De La Haba R."/>
            <person name="Collado L."/>
        </authorList>
    </citation>
    <scope>NUCLEOTIDE SEQUENCE [LARGE SCALE GENOMIC DNA]</scope>
    <source>
        <strain evidence="1 2">A82</strain>
    </source>
</reference>
<dbReference type="Gene3D" id="3.40.50.12580">
    <property type="match status" value="1"/>
</dbReference>
<organism evidence="1 2">
    <name type="scientific">Helicobacter ibis</name>
    <dbReference type="NCBI Taxonomy" id="2962633"/>
    <lineage>
        <taxon>Bacteria</taxon>
        <taxon>Pseudomonadati</taxon>
        <taxon>Campylobacterota</taxon>
        <taxon>Epsilonproteobacteria</taxon>
        <taxon>Campylobacterales</taxon>
        <taxon>Helicobacteraceae</taxon>
        <taxon>Helicobacter</taxon>
    </lineage>
</organism>
<dbReference type="RefSeq" id="WP_271020611.1">
    <property type="nucleotide sequence ID" value="NZ_JAQHXR010000001.1"/>
</dbReference>
<evidence type="ECO:0000313" key="2">
    <source>
        <dbReference type="Proteomes" id="UP001210261"/>
    </source>
</evidence>
<name>A0ABT4VC86_9HELI</name>
<dbReference type="EMBL" id="JAQHXR010000001">
    <property type="protein sequence ID" value="MDA3968318.1"/>
    <property type="molecule type" value="Genomic_DNA"/>
</dbReference>
<sequence length="430" mass="49538">MGYKKDSIRFIDDNNEDTSLKNIAPKITSNDVLLLATRANFINLGRKLAGLKLNFVDGASFVAKKLDEYFYNLGYRQHNTIAVLTYGPSGSKHRGNVEHILKNNGINIVFLCQDENELKKAEDRIGDSVAFILNEGEILRRISFFGFIFSECHEYLSPDVFVGYIPHTFASPNQGIAYDKIRDSAESRMYLENNDFIFSSCLKTHYTWQEVCNYAYLKDLGADLVGFSKFYKVLPFGAPTIDRYKDIEFVLQDNTILVCFNLIYTSFEFANNVVSKLLDSGYKVIYRPHINQQNNKVHLKINENFKQNINFTYDVSVKLSLDVISSRPLLITDISSLCYTYPIATLRPCIMCLSKESEDKFEVFIERKIQKIAHTYDEILKLCESILQNDIDDEVLKYTQNEIFNFGNSSQKIADFILELLNVLSFRKRI</sequence>
<dbReference type="Proteomes" id="UP001210261">
    <property type="component" value="Unassembled WGS sequence"/>
</dbReference>
<protein>
    <recommendedName>
        <fullName evidence="3">CDP-Glycerol:Poly(Glycerophosphate) glycerophosphotransferase</fullName>
    </recommendedName>
</protein>
<gene>
    <name evidence="1" type="ORF">PF021_01355</name>
</gene>
<proteinExistence type="predicted"/>
<comment type="caution">
    <text evidence="1">The sequence shown here is derived from an EMBL/GenBank/DDBJ whole genome shotgun (WGS) entry which is preliminary data.</text>
</comment>